<gene>
    <name evidence="7" type="ORF">LUZ61_008349</name>
</gene>
<evidence type="ECO:0000256" key="5">
    <source>
        <dbReference type="SAM" id="MobiDB-lite"/>
    </source>
</evidence>
<evidence type="ECO:0000256" key="1">
    <source>
        <dbReference type="ARBA" id="ARBA00008614"/>
    </source>
</evidence>
<dbReference type="EMBL" id="JAMRDG010000001">
    <property type="protein sequence ID" value="KAJ3704644.1"/>
    <property type="molecule type" value="Genomic_DNA"/>
</dbReference>
<sequence>MDLPMKKEEKEKEEMEEEEDKELSPDNNTNNRNTHDSLLIPQASKSQLTIIYGGSVCVYDAVPPEKAQAIMLIAAATAAANAIKQPVVSSNSVAHASGPVTSASPALTRSPSLQSSSAAAAAAAAQAQIAANPNSSLCKLQAELPVARRNSLQRFLEKRRDRIVSKAPYTMEKSSDGKEIAVSELKPQVA</sequence>
<keyword evidence="3" id="KW-0832">Ubl conjugation</keyword>
<dbReference type="GO" id="GO:0005634">
    <property type="term" value="C:nucleus"/>
    <property type="evidence" value="ECO:0007669"/>
    <property type="project" value="UniProtKB-SubCell"/>
</dbReference>
<dbReference type="PROSITE" id="PS51320">
    <property type="entry name" value="TIFY"/>
    <property type="match status" value="1"/>
</dbReference>
<comment type="subcellular location">
    <subcellularLocation>
        <location evidence="4">Nucleus</location>
    </subcellularLocation>
</comment>
<evidence type="ECO:0000259" key="6">
    <source>
        <dbReference type="PROSITE" id="PS51320"/>
    </source>
</evidence>
<dbReference type="PANTHER" id="PTHR33077:SF61">
    <property type="entry name" value="PROTEIN TIFY 3A-RELATED"/>
    <property type="match status" value="1"/>
</dbReference>
<dbReference type="InterPro" id="IPR010399">
    <property type="entry name" value="Tify_dom"/>
</dbReference>
<keyword evidence="2 4" id="KW-1184">Jasmonic acid signaling pathway</keyword>
<comment type="function">
    <text evidence="4">Repressor of jasmonate responses.</text>
</comment>
<dbReference type="Proteomes" id="UP001210211">
    <property type="component" value="Unassembled WGS sequence"/>
</dbReference>
<dbReference type="SMART" id="SM00979">
    <property type="entry name" value="TIFY"/>
    <property type="match status" value="1"/>
</dbReference>
<comment type="similarity">
    <text evidence="1 4">Belongs to the TIFY/JAZ family.</text>
</comment>
<organism evidence="7 8">
    <name type="scientific">Rhynchospora tenuis</name>
    <dbReference type="NCBI Taxonomy" id="198213"/>
    <lineage>
        <taxon>Eukaryota</taxon>
        <taxon>Viridiplantae</taxon>
        <taxon>Streptophyta</taxon>
        <taxon>Embryophyta</taxon>
        <taxon>Tracheophyta</taxon>
        <taxon>Spermatophyta</taxon>
        <taxon>Magnoliopsida</taxon>
        <taxon>Liliopsida</taxon>
        <taxon>Poales</taxon>
        <taxon>Cyperaceae</taxon>
        <taxon>Cyperoideae</taxon>
        <taxon>Rhynchosporeae</taxon>
        <taxon>Rhynchospora</taxon>
    </lineage>
</organism>
<dbReference type="InterPro" id="IPR040390">
    <property type="entry name" value="TIFY/JAZ"/>
</dbReference>
<comment type="domain">
    <text evidence="4">The jas domain is required for interaction with COI1.</text>
</comment>
<name>A0AAD5ZV66_9POAL</name>
<evidence type="ECO:0000313" key="7">
    <source>
        <dbReference type="EMBL" id="KAJ3704644.1"/>
    </source>
</evidence>
<dbReference type="Pfam" id="PF09425">
    <property type="entry name" value="Jas_motif"/>
    <property type="match status" value="1"/>
</dbReference>
<feature type="compositionally biased region" description="Basic and acidic residues" evidence="5">
    <location>
        <begin position="1"/>
        <end position="13"/>
    </location>
</feature>
<dbReference type="GO" id="GO:0009611">
    <property type="term" value="P:response to wounding"/>
    <property type="evidence" value="ECO:0007669"/>
    <property type="project" value="UniProtKB-UniRule"/>
</dbReference>
<comment type="caution">
    <text evidence="7">The sequence shown here is derived from an EMBL/GenBank/DDBJ whole genome shotgun (WGS) entry which is preliminary data.</text>
</comment>
<keyword evidence="4" id="KW-0539">Nucleus</keyword>
<evidence type="ECO:0000256" key="3">
    <source>
        <dbReference type="ARBA" id="ARBA00022843"/>
    </source>
</evidence>
<dbReference type="GO" id="GO:0031347">
    <property type="term" value="P:regulation of defense response"/>
    <property type="evidence" value="ECO:0007669"/>
    <property type="project" value="UniProtKB-UniRule"/>
</dbReference>
<evidence type="ECO:0000256" key="2">
    <source>
        <dbReference type="ARBA" id="ARBA00022819"/>
    </source>
</evidence>
<feature type="region of interest" description="Disordered" evidence="5">
    <location>
        <begin position="1"/>
        <end position="36"/>
    </location>
</feature>
<evidence type="ECO:0000313" key="8">
    <source>
        <dbReference type="Proteomes" id="UP001210211"/>
    </source>
</evidence>
<dbReference type="AlphaFoldDB" id="A0AAD5ZV66"/>
<proteinExistence type="inferred from homology"/>
<feature type="domain" description="Tify" evidence="6">
    <location>
        <begin position="41"/>
        <end position="76"/>
    </location>
</feature>
<dbReference type="InterPro" id="IPR018467">
    <property type="entry name" value="CCT_CS"/>
</dbReference>
<keyword evidence="8" id="KW-1185">Reference proteome</keyword>
<accession>A0AAD5ZV66</accession>
<dbReference type="Pfam" id="PF06200">
    <property type="entry name" value="tify"/>
    <property type="match status" value="1"/>
</dbReference>
<dbReference type="PANTHER" id="PTHR33077">
    <property type="entry name" value="PROTEIN TIFY 4A-RELATED-RELATED"/>
    <property type="match status" value="1"/>
</dbReference>
<dbReference type="GO" id="GO:2000022">
    <property type="term" value="P:regulation of jasmonic acid mediated signaling pathway"/>
    <property type="evidence" value="ECO:0007669"/>
    <property type="project" value="UniProtKB-UniRule"/>
</dbReference>
<reference evidence="7 8" key="1">
    <citation type="journal article" date="2022" name="Cell">
        <title>Repeat-based holocentromeres influence genome architecture and karyotype evolution.</title>
        <authorList>
            <person name="Hofstatter P.G."/>
            <person name="Thangavel G."/>
            <person name="Lux T."/>
            <person name="Neumann P."/>
            <person name="Vondrak T."/>
            <person name="Novak P."/>
            <person name="Zhang M."/>
            <person name="Costa L."/>
            <person name="Castellani M."/>
            <person name="Scott A."/>
            <person name="Toegelov H."/>
            <person name="Fuchs J."/>
            <person name="Mata-Sucre Y."/>
            <person name="Dias Y."/>
            <person name="Vanzela A.L.L."/>
            <person name="Huettel B."/>
            <person name="Almeida C.C.S."/>
            <person name="Simkova H."/>
            <person name="Souza G."/>
            <person name="Pedrosa-Harand A."/>
            <person name="Macas J."/>
            <person name="Mayer K.F.X."/>
            <person name="Houben A."/>
            <person name="Marques A."/>
        </authorList>
    </citation>
    <scope>NUCLEOTIDE SEQUENCE [LARGE SCALE GENOMIC DNA]</scope>
    <source>
        <strain evidence="7">RhyTen1mFocal</strain>
    </source>
</reference>
<evidence type="ECO:0000256" key="4">
    <source>
        <dbReference type="RuleBase" id="RU369065"/>
    </source>
</evidence>
<protein>
    <recommendedName>
        <fullName evidence="4">Protein TIFY</fullName>
    </recommendedName>
    <alternativeName>
        <fullName evidence="4">Jasmonate ZIM domain-containing protein</fullName>
    </alternativeName>
</protein>